<dbReference type="Proteomes" id="UP000649829">
    <property type="component" value="Unassembled WGS sequence"/>
</dbReference>
<dbReference type="RefSeq" id="WP_188781547.1">
    <property type="nucleotide sequence ID" value="NZ_BMLF01000014.1"/>
</dbReference>
<reference evidence="2" key="1">
    <citation type="journal article" date="2014" name="Int. J. Syst. Evol. Microbiol.">
        <title>Complete genome sequence of Corynebacterium casei LMG S-19264T (=DSM 44701T), isolated from a smear-ripened cheese.</title>
        <authorList>
            <consortium name="US DOE Joint Genome Institute (JGI-PGF)"/>
            <person name="Walter F."/>
            <person name="Albersmeier A."/>
            <person name="Kalinowski J."/>
            <person name="Ruckert C."/>
        </authorList>
    </citation>
    <scope>NUCLEOTIDE SEQUENCE</scope>
    <source>
        <strain evidence="2">CGMCC 1.6293</strain>
    </source>
</reference>
<dbReference type="InterPro" id="IPR055050">
    <property type="entry name" value="WsaF_C"/>
</dbReference>
<dbReference type="Gene3D" id="3.40.50.2000">
    <property type="entry name" value="Glycogen Phosphorylase B"/>
    <property type="match status" value="1"/>
</dbReference>
<dbReference type="SUPFAM" id="SSF53756">
    <property type="entry name" value="UDP-Glycosyltransferase/glycogen phosphorylase"/>
    <property type="match status" value="1"/>
</dbReference>
<comment type="caution">
    <text evidence="2">The sequence shown here is derived from an EMBL/GenBank/DDBJ whole genome shotgun (WGS) entry which is preliminary data.</text>
</comment>
<reference evidence="2" key="2">
    <citation type="submission" date="2020-09" db="EMBL/GenBank/DDBJ databases">
        <authorList>
            <person name="Sun Q."/>
            <person name="Zhou Y."/>
        </authorList>
    </citation>
    <scope>NUCLEOTIDE SEQUENCE</scope>
    <source>
        <strain evidence="2">CGMCC 1.6293</strain>
    </source>
</reference>
<evidence type="ECO:0000313" key="3">
    <source>
        <dbReference type="Proteomes" id="UP000649829"/>
    </source>
</evidence>
<dbReference type="Gene3D" id="3.40.50.11090">
    <property type="match status" value="1"/>
</dbReference>
<accession>A0A917TCZ4</accession>
<name>A0A917TCZ4_9RHOB</name>
<evidence type="ECO:0000259" key="1">
    <source>
        <dbReference type="Pfam" id="PF22772"/>
    </source>
</evidence>
<proteinExistence type="predicted"/>
<dbReference type="AlphaFoldDB" id="A0A917TCZ4"/>
<organism evidence="2 3">
    <name type="scientific">Pseudooceanicola nanhaiensis</name>
    <dbReference type="NCBI Taxonomy" id="375761"/>
    <lineage>
        <taxon>Bacteria</taxon>
        <taxon>Pseudomonadati</taxon>
        <taxon>Pseudomonadota</taxon>
        <taxon>Alphaproteobacteria</taxon>
        <taxon>Rhodobacterales</taxon>
        <taxon>Paracoccaceae</taxon>
        <taxon>Pseudooceanicola</taxon>
    </lineage>
</organism>
<gene>
    <name evidence="2" type="ORF">GCM10011534_45260</name>
</gene>
<evidence type="ECO:0000313" key="2">
    <source>
        <dbReference type="EMBL" id="GGM18145.1"/>
    </source>
</evidence>
<sequence length="650" mass="74494">MARGEMAKNPREFIKSLELSFDEEWYEKTYTHSIMQEKKKHESLLDFYVRRGARIGHDPNDEFSEILYRAANEDVKKKLMTDSAEFAFKHFIEYGIGESNRISFTAEDARRIRTIYLALDREFIKNTYGDKSQSYIDVSDYYFDRARQDAISPSADFSEAGYLDHNKDVSDVLKNGDLYSAFDHFLRTRGREMRSVITHNAYLAELQDRREAEAARASHIALEASLPGITHLTGLDMLNALEFFDSSVDAVISPSTESGGILVLVPHFLPEILFGGYMAFYDFLAKLRERTGAELHLLVVNQGDSGVYTNNLLRMRLKAPNIFGLFSRFQKLDPAKRRVEVPENFLVMSYCAELHPIASRISRRLGREPVFFIQEEESDFHSNNDLRSFTERSFLLPHIAVYNSAKLVEYFRVKTSVFEVAGDEYRYASIENPISPLPVNRENFLKKQRNKTTRRLIMYGRPEGHAARNHFATLVFALRQATRRGIFLDEDWEFYSIGSLAFKEAIDLNGSSKLRMLPKMPKADYEDFLLSGDVGVSVITTPHPGIVHFQMAAYGLTTVTNRTDLRDDLWLSDQNRNLVPVDMTVESIVSGFQKAVAEAEDFEKRYDNAFEARRLDPASCVAEALFLMAEVIEEARNSEAPIARNRTHSQ</sequence>
<keyword evidence="3" id="KW-1185">Reference proteome</keyword>
<dbReference type="Pfam" id="PF22772">
    <property type="entry name" value="WsaF_C"/>
    <property type="match status" value="1"/>
</dbReference>
<protein>
    <recommendedName>
        <fullName evidence="1">WsaF C-terminal domain-containing protein</fullName>
    </recommendedName>
</protein>
<dbReference type="EMBL" id="BMLF01000014">
    <property type="protein sequence ID" value="GGM18145.1"/>
    <property type="molecule type" value="Genomic_DNA"/>
</dbReference>
<feature type="domain" description="WsaF C-terminal" evidence="1">
    <location>
        <begin position="454"/>
        <end position="591"/>
    </location>
</feature>